<dbReference type="InterPro" id="IPR036396">
    <property type="entry name" value="Cyt_P450_sf"/>
</dbReference>
<keyword evidence="6 14" id="KW-0349">Heme</keyword>
<sequence length="511" mass="58912">MEWGTIVLASLPIIILLLYWHFTRTFTHWKKKGVFYIEPQIFFGNVKDRFTFRSSFHEVQQRLYKEFEGHPFAGYFEGRRPVLMVRDPDLIRNIMVRDFDCFVDRPVLRLKSRPHIDNMLINLKGAEWKKVRAMLTPTFSSGKLKSMEEIVVQCGNQMTRYLTEYVTENNNEFEMKDLFGRFTMDVIATCAFGVQCDSLKDPNDEFVKTASEFNDITVLDRIIILSVLFIFPPLLKYLPVSFFNEKSIAFLAKVVQDTKAYRENNESAKRNDFLQLVLDAAAKEQEDVKEQRIQELVMTDDKIVAQSVLFLLAGYETSSTLLSYASYELALSPDVQEKARNEVKNVLSKYGGVCTYEALNEMNYLENVLSEALRMHPPVARIDRMCTKSYTIPGTEVTIDVGDSVSIPVMGLHYDPQYYPDPYTFDPNRFLAEEKLKRPSHVYLPFGGGPRNCIGARFAIMSTKIGMAHLLKDFCLKRCEKTDVPCQLDTKSMLLKSKNGIWLRLEKISGL</sequence>
<evidence type="ECO:0000256" key="12">
    <source>
        <dbReference type="ARBA" id="ARBA00023033"/>
    </source>
</evidence>
<keyword evidence="16" id="KW-0812">Transmembrane</keyword>
<evidence type="ECO:0000256" key="5">
    <source>
        <dbReference type="ARBA" id="ARBA00010617"/>
    </source>
</evidence>
<dbReference type="PRINTS" id="PR00465">
    <property type="entry name" value="EP450IV"/>
</dbReference>
<dbReference type="PANTHER" id="PTHR24292:SF54">
    <property type="entry name" value="CYP9F3-RELATED"/>
    <property type="match status" value="1"/>
</dbReference>
<dbReference type="SUPFAM" id="SSF48264">
    <property type="entry name" value="Cytochrome P450"/>
    <property type="match status" value="1"/>
</dbReference>
<evidence type="ECO:0000256" key="13">
    <source>
        <dbReference type="ARBA" id="ARBA00023136"/>
    </source>
</evidence>
<evidence type="ECO:0000256" key="6">
    <source>
        <dbReference type="ARBA" id="ARBA00022617"/>
    </source>
</evidence>
<dbReference type="CDD" id="cd11056">
    <property type="entry name" value="CYP6-like"/>
    <property type="match status" value="1"/>
</dbReference>
<keyword evidence="13 16" id="KW-0472">Membrane</keyword>
<organism evidence="17">
    <name type="scientific">Locusta migratoria</name>
    <name type="common">Migratory locust</name>
    <dbReference type="NCBI Taxonomy" id="7004"/>
    <lineage>
        <taxon>Eukaryota</taxon>
        <taxon>Metazoa</taxon>
        <taxon>Ecdysozoa</taxon>
        <taxon>Arthropoda</taxon>
        <taxon>Hexapoda</taxon>
        <taxon>Insecta</taxon>
        <taxon>Pterygota</taxon>
        <taxon>Neoptera</taxon>
        <taxon>Polyneoptera</taxon>
        <taxon>Orthoptera</taxon>
        <taxon>Caelifera</taxon>
        <taxon>Acrididea</taxon>
        <taxon>Acridomorpha</taxon>
        <taxon>Acridoidea</taxon>
        <taxon>Acrididae</taxon>
        <taxon>Oedipodinae</taxon>
        <taxon>Locusta</taxon>
    </lineage>
</organism>
<comment type="cofactor">
    <cofactor evidence="1 14">
        <name>heme</name>
        <dbReference type="ChEBI" id="CHEBI:30413"/>
    </cofactor>
</comment>
<keyword evidence="9" id="KW-0492">Microsome</keyword>
<comment type="subcellular location">
    <subcellularLocation>
        <location evidence="4">Endoplasmic reticulum membrane</location>
        <topology evidence="4">Peripheral membrane protein</topology>
    </subcellularLocation>
    <subcellularLocation>
        <location evidence="3">Microsome membrane</location>
        <topology evidence="3">Peripheral membrane protein</topology>
    </subcellularLocation>
</comment>
<dbReference type="PROSITE" id="PS00086">
    <property type="entry name" value="CYTOCHROME_P450"/>
    <property type="match status" value="1"/>
</dbReference>
<dbReference type="PRINTS" id="PR00385">
    <property type="entry name" value="P450"/>
</dbReference>
<reference evidence="17" key="2">
    <citation type="journal article" date="2020" name="Int. J. Biol. Macromol.">
        <title>Transcriptome analysis of antennal cytochrome P450s and their transcriptional responses to plant and locust volatiles in Locusta migratoria.</title>
        <authorList>
            <person name="Wu H."/>
            <person name="Liu Y."/>
            <person name="Shi X."/>
            <person name="Zhang X."/>
            <person name="Ye C."/>
            <person name="Zhu K.Y."/>
            <person name="Zhu F."/>
            <person name="Zhang J."/>
            <person name="Ma E."/>
        </authorList>
    </citation>
    <scope>NUCLEOTIDE SEQUENCE</scope>
    <source>
        <strain evidence="17">Locust strain-H10</strain>
    </source>
</reference>
<evidence type="ECO:0000256" key="2">
    <source>
        <dbReference type="ARBA" id="ARBA00003690"/>
    </source>
</evidence>
<dbReference type="GO" id="GO:0004497">
    <property type="term" value="F:monooxygenase activity"/>
    <property type="evidence" value="ECO:0007669"/>
    <property type="project" value="UniProtKB-KW"/>
</dbReference>
<accession>A0A6F8GZI0</accession>
<protein>
    <submittedName>
        <fullName evidence="17">CYP450</fullName>
    </submittedName>
</protein>
<evidence type="ECO:0000256" key="10">
    <source>
        <dbReference type="ARBA" id="ARBA00023002"/>
    </source>
</evidence>
<evidence type="ECO:0000256" key="11">
    <source>
        <dbReference type="ARBA" id="ARBA00023004"/>
    </source>
</evidence>
<dbReference type="PANTHER" id="PTHR24292">
    <property type="entry name" value="CYTOCHROME P450"/>
    <property type="match status" value="1"/>
</dbReference>
<evidence type="ECO:0000256" key="7">
    <source>
        <dbReference type="ARBA" id="ARBA00022723"/>
    </source>
</evidence>
<dbReference type="InterPro" id="IPR050476">
    <property type="entry name" value="Insect_CytP450_Detox"/>
</dbReference>
<feature type="transmembrane region" description="Helical" evidence="16">
    <location>
        <begin position="218"/>
        <end position="238"/>
    </location>
</feature>
<feature type="binding site" description="axial binding residue" evidence="14">
    <location>
        <position position="453"/>
    </location>
    <ligand>
        <name>heme</name>
        <dbReference type="ChEBI" id="CHEBI:30413"/>
    </ligand>
    <ligandPart>
        <name>Fe</name>
        <dbReference type="ChEBI" id="CHEBI:18248"/>
    </ligandPart>
</feature>
<dbReference type="GO" id="GO:0016705">
    <property type="term" value="F:oxidoreductase activity, acting on paired donors, with incorporation or reduction of molecular oxygen"/>
    <property type="evidence" value="ECO:0007669"/>
    <property type="project" value="InterPro"/>
</dbReference>
<dbReference type="Pfam" id="PF00067">
    <property type="entry name" value="p450"/>
    <property type="match status" value="1"/>
</dbReference>
<evidence type="ECO:0000313" key="17">
    <source>
        <dbReference type="EMBL" id="AVL92849.1"/>
    </source>
</evidence>
<dbReference type="GO" id="GO:0005789">
    <property type="term" value="C:endoplasmic reticulum membrane"/>
    <property type="evidence" value="ECO:0007669"/>
    <property type="project" value="UniProtKB-SubCell"/>
</dbReference>
<reference evidence="17" key="1">
    <citation type="submission" date="2017-03" db="EMBL/GenBank/DDBJ databases">
        <authorList>
            <person name="Zhang X.Y."/>
            <person name="Li Y.H."/>
            <person name="Kang X.L."/>
            <person name="Wu H.H."/>
            <person name="Yu R.R."/>
            <person name="Guo Y.Q."/>
            <person name="Wang J.X."/>
            <person name="Zhang J.Z."/>
            <person name="Ma E.B."/>
        </authorList>
    </citation>
    <scope>NUCLEOTIDE SEQUENCE</scope>
    <source>
        <strain evidence="17">Locust strain-H10</strain>
    </source>
</reference>
<dbReference type="InterPro" id="IPR002403">
    <property type="entry name" value="Cyt_P450_E_grp-IV"/>
</dbReference>
<evidence type="ECO:0000256" key="15">
    <source>
        <dbReference type="RuleBase" id="RU000461"/>
    </source>
</evidence>
<dbReference type="InterPro" id="IPR017972">
    <property type="entry name" value="Cyt_P450_CS"/>
</dbReference>
<keyword evidence="12 15" id="KW-0503">Monooxygenase</keyword>
<proteinExistence type="evidence at transcript level"/>
<keyword evidence="10 15" id="KW-0560">Oxidoreductase</keyword>
<keyword evidence="16" id="KW-1133">Transmembrane helix</keyword>
<evidence type="ECO:0000256" key="8">
    <source>
        <dbReference type="ARBA" id="ARBA00022824"/>
    </source>
</evidence>
<feature type="transmembrane region" description="Helical" evidence="16">
    <location>
        <begin position="6"/>
        <end position="22"/>
    </location>
</feature>
<comment type="similarity">
    <text evidence="5 15">Belongs to the cytochrome P450 family.</text>
</comment>
<dbReference type="FunFam" id="1.10.630.10:FF:000042">
    <property type="entry name" value="Cytochrome P450"/>
    <property type="match status" value="1"/>
</dbReference>
<dbReference type="InterPro" id="IPR001128">
    <property type="entry name" value="Cyt_P450"/>
</dbReference>
<name>A0A6F8GZI0_LOCMI</name>
<evidence type="ECO:0000256" key="3">
    <source>
        <dbReference type="ARBA" id="ARBA00004174"/>
    </source>
</evidence>
<keyword evidence="8" id="KW-0256">Endoplasmic reticulum</keyword>
<evidence type="ECO:0000256" key="4">
    <source>
        <dbReference type="ARBA" id="ARBA00004406"/>
    </source>
</evidence>
<keyword evidence="7 14" id="KW-0479">Metal-binding</keyword>
<evidence type="ECO:0000256" key="14">
    <source>
        <dbReference type="PIRSR" id="PIRSR602403-1"/>
    </source>
</evidence>
<dbReference type="GO" id="GO:0005506">
    <property type="term" value="F:iron ion binding"/>
    <property type="evidence" value="ECO:0007669"/>
    <property type="project" value="InterPro"/>
</dbReference>
<evidence type="ECO:0000256" key="9">
    <source>
        <dbReference type="ARBA" id="ARBA00022848"/>
    </source>
</evidence>
<evidence type="ECO:0000256" key="1">
    <source>
        <dbReference type="ARBA" id="ARBA00001971"/>
    </source>
</evidence>
<comment type="function">
    <text evidence="2">May be involved in the metabolism of insect hormones and in the breakdown of synthetic insecticides.</text>
</comment>
<keyword evidence="11 14" id="KW-0408">Iron</keyword>
<dbReference type="GO" id="GO:0020037">
    <property type="term" value="F:heme binding"/>
    <property type="evidence" value="ECO:0007669"/>
    <property type="project" value="InterPro"/>
</dbReference>
<dbReference type="AlphaFoldDB" id="A0A6F8GZI0"/>
<evidence type="ECO:0000256" key="16">
    <source>
        <dbReference type="SAM" id="Phobius"/>
    </source>
</evidence>
<dbReference type="EMBL" id="KY852411">
    <property type="protein sequence ID" value="AVL92849.1"/>
    <property type="molecule type" value="mRNA"/>
</dbReference>
<dbReference type="Gene3D" id="1.10.630.10">
    <property type="entry name" value="Cytochrome P450"/>
    <property type="match status" value="1"/>
</dbReference>